<protein>
    <submittedName>
        <fullName evidence="1">Uncharacterized protein</fullName>
    </submittedName>
</protein>
<dbReference type="Proteomes" id="UP000828390">
    <property type="component" value="Unassembled WGS sequence"/>
</dbReference>
<proteinExistence type="predicted"/>
<dbReference type="SUPFAM" id="SSF101898">
    <property type="entry name" value="NHL repeat"/>
    <property type="match status" value="1"/>
</dbReference>
<dbReference type="AlphaFoldDB" id="A0A9D4DJ64"/>
<dbReference type="Gene3D" id="2.120.10.30">
    <property type="entry name" value="TolB, C-terminal domain"/>
    <property type="match status" value="1"/>
</dbReference>
<dbReference type="EMBL" id="JAIWYP010000010">
    <property type="protein sequence ID" value="KAH3750254.1"/>
    <property type="molecule type" value="Genomic_DNA"/>
</dbReference>
<gene>
    <name evidence="1" type="ORF">DPMN_184774</name>
</gene>
<sequence>MSPSGDKIFVTNSDRDKVITLARDGTVLCTFTDPDLKLPSGIHATALGKVLVCGGSSNTILQLDGEGKKKLATLATRSDGLNEPQSVCYNKSSASIIVGQTSVANILCLK</sequence>
<accession>A0A9D4DJ64</accession>
<organism evidence="1 2">
    <name type="scientific">Dreissena polymorpha</name>
    <name type="common">Zebra mussel</name>
    <name type="synonym">Mytilus polymorpha</name>
    <dbReference type="NCBI Taxonomy" id="45954"/>
    <lineage>
        <taxon>Eukaryota</taxon>
        <taxon>Metazoa</taxon>
        <taxon>Spiralia</taxon>
        <taxon>Lophotrochozoa</taxon>
        <taxon>Mollusca</taxon>
        <taxon>Bivalvia</taxon>
        <taxon>Autobranchia</taxon>
        <taxon>Heteroconchia</taxon>
        <taxon>Euheterodonta</taxon>
        <taxon>Imparidentia</taxon>
        <taxon>Neoheterodontei</taxon>
        <taxon>Myida</taxon>
        <taxon>Dreissenoidea</taxon>
        <taxon>Dreissenidae</taxon>
        <taxon>Dreissena</taxon>
    </lineage>
</organism>
<dbReference type="InterPro" id="IPR011042">
    <property type="entry name" value="6-blade_b-propeller_TolB-like"/>
</dbReference>
<comment type="caution">
    <text evidence="1">The sequence shown here is derived from an EMBL/GenBank/DDBJ whole genome shotgun (WGS) entry which is preliminary data.</text>
</comment>
<reference evidence="1" key="2">
    <citation type="submission" date="2020-11" db="EMBL/GenBank/DDBJ databases">
        <authorList>
            <person name="McCartney M.A."/>
            <person name="Auch B."/>
            <person name="Kono T."/>
            <person name="Mallez S."/>
            <person name="Becker A."/>
            <person name="Gohl D.M."/>
            <person name="Silverstein K.A.T."/>
            <person name="Koren S."/>
            <person name="Bechman K.B."/>
            <person name="Herman A."/>
            <person name="Abrahante J.E."/>
            <person name="Garbe J."/>
        </authorList>
    </citation>
    <scope>NUCLEOTIDE SEQUENCE</scope>
    <source>
        <strain evidence="1">Duluth1</strain>
        <tissue evidence="1">Whole animal</tissue>
    </source>
</reference>
<evidence type="ECO:0000313" key="2">
    <source>
        <dbReference type="Proteomes" id="UP000828390"/>
    </source>
</evidence>
<reference evidence="1" key="1">
    <citation type="journal article" date="2019" name="bioRxiv">
        <title>The Genome of the Zebra Mussel, Dreissena polymorpha: A Resource for Invasive Species Research.</title>
        <authorList>
            <person name="McCartney M.A."/>
            <person name="Auch B."/>
            <person name="Kono T."/>
            <person name="Mallez S."/>
            <person name="Zhang Y."/>
            <person name="Obille A."/>
            <person name="Becker A."/>
            <person name="Abrahante J.E."/>
            <person name="Garbe J."/>
            <person name="Badalamenti J.P."/>
            <person name="Herman A."/>
            <person name="Mangelson H."/>
            <person name="Liachko I."/>
            <person name="Sullivan S."/>
            <person name="Sone E.D."/>
            <person name="Koren S."/>
            <person name="Silverstein K.A.T."/>
            <person name="Beckman K.B."/>
            <person name="Gohl D.M."/>
        </authorList>
    </citation>
    <scope>NUCLEOTIDE SEQUENCE</scope>
    <source>
        <strain evidence="1">Duluth1</strain>
        <tissue evidence="1">Whole animal</tissue>
    </source>
</reference>
<evidence type="ECO:0000313" key="1">
    <source>
        <dbReference type="EMBL" id="KAH3750254.1"/>
    </source>
</evidence>
<keyword evidence="2" id="KW-1185">Reference proteome</keyword>
<name>A0A9D4DJ64_DREPO</name>